<dbReference type="HAMAP" id="MF_00227">
    <property type="entry name" value="RNase_P"/>
    <property type="match status" value="1"/>
</dbReference>
<dbReference type="RefSeq" id="WP_198122793.1">
    <property type="nucleotide sequence ID" value="NZ_JAECZC010000001.1"/>
</dbReference>
<dbReference type="GO" id="GO:0030677">
    <property type="term" value="C:ribonuclease P complex"/>
    <property type="evidence" value="ECO:0007669"/>
    <property type="project" value="TreeGrafter"/>
</dbReference>
<comment type="subunit">
    <text evidence="6">Consists of a catalytic RNA component (M1 or rnpB) and a protein subunit.</text>
</comment>
<evidence type="ECO:0000256" key="2">
    <source>
        <dbReference type="ARBA" id="ARBA00022722"/>
    </source>
</evidence>
<dbReference type="PANTHER" id="PTHR33992">
    <property type="entry name" value="RIBONUCLEASE P PROTEIN COMPONENT"/>
    <property type="match status" value="1"/>
</dbReference>
<gene>
    <name evidence="6" type="primary">rnpA</name>
    <name evidence="8" type="ORF">I8748_00700</name>
</gene>
<organism evidence="8 9">
    <name type="scientific">Amazonocrinis nigriterrae CENA67</name>
    <dbReference type="NCBI Taxonomy" id="2794033"/>
    <lineage>
        <taxon>Bacteria</taxon>
        <taxon>Bacillati</taxon>
        <taxon>Cyanobacteriota</taxon>
        <taxon>Cyanophyceae</taxon>
        <taxon>Nostocales</taxon>
        <taxon>Nostocaceae</taxon>
        <taxon>Amazonocrinis</taxon>
        <taxon>Amazonocrinis nigriterrae</taxon>
    </lineage>
</organism>
<dbReference type="Pfam" id="PF00825">
    <property type="entry name" value="Ribonuclease_P"/>
    <property type="match status" value="1"/>
</dbReference>
<dbReference type="PANTHER" id="PTHR33992:SF1">
    <property type="entry name" value="RIBONUCLEASE P PROTEIN COMPONENT"/>
    <property type="match status" value="1"/>
</dbReference>
<evidence type="ECO:0000256" key="3">
    <source>
        <dbReference type="ARBA" id="ARBA00022759"/>
    </source>
</evidence>
<dbReference type="SUPFAM" id="SSF54211">
    <property type="entry name" value="Ribosomal protein S5 domain 2-like"/>
    <property type="match status" value="1"/>
</dbReference>
<dbReference type="GO" id="GO:0042781">
    <property type="term" value="F:3'-tRNA processing endoribonuclease activity"/>
    <property type="evidence" value="ECO:0007669"/>
    <property type="project" value="TreeGrafter"/>
</dbReference>
<sequence>MALPKANRLKSRKDFQAVFREGIRRNSSHFTLRALRPTCSTKPFCDAVINTQPLADSGKLTNTRIGISISTKVSKRAVVRNRIKRKITAILHNLLPKLSPGWRLVVVVKPTAAESKCVSQQFLQELEQLLAQAEVFNGHS</sequence>
<dbReference type="GO" id="GO:0004526">
    <property type="term" value="F:ribonuclease P activity"/>
    <property type="evidence" value="ECO:0007669"/>
    <property type="project" value="UniProtKB-UniRule"/>
</dbReference>
<keyword evidence="1 6" id="KW-0819">tRNA processing</keyword>
<comment type="caution">
    <text evidence="8">The sequence shown here is derived from an EMBL/GenBank/DDBJ whole genome shotgun (WGS) entry which is preliminary data.</text>
</comment>
<reference evidence="8 9" key="1">
    <citation type="journal article" date="2021" name="Int. J. Syst. Evol. Microbiol.">
        <title>Amazonocrinis nigriterrae gen. nov., sp. nov., Atlanticothrix silvestris gen. nov., sp. nov. and Dendronalium phyllosphericum gen. nov., sp. nov., nostocacean cyanobacteria from Brazilian environments.</title>
        <authorList>
            <person name="Alvarenga D.O."/>
            <person name="Andreote A.P.D."/>
            <person name="Branco L.H.Z."/>
            <person name="Delbaje E."/>
            <person name="Cruz R.B."/>
            <person name="Varani A.M."/>
            <person name="Fiore M.F."/>
        </authorList>
    </citation>
    <scope>NUCLEOTIDE SEQUENCE [LARGE SCALE GENOMIC DNA]</scope>
    <source>
        <strain evidence="8 9">CENA67</strain>
    </source>
</reference>
<keyword evidence="3 6" id="KW-0255">Endonuclease</keyword>
<dbReference type="EMBL" id="JAECZC010000001">
    <property type="protein sequence ID" value="MBH8560741.1"/>
    <property type="molecule type" value="Genomic_DNA"/>
</dbReference>
<dbReference type="AlphaFoldDB" id="A0A8J7HJR7"/>
<comment type="function">
    <text evidence="6">RNaseP catalyzes the removal of the 5'-leader sequence from pre-tRNA to produce the mature 5'-terminus. It can also cleave other RNA substrates such as 4.5S RNA. The protein component plays an auxiliary but essential role in vivo by binding to the 5'-leader sequence and broadening the substrate specificity of the ribozyme.</text>
</comment>
<accession>A0A8J7HJR7</accession>
<dbReference type="GO" id="GO:0000049">
    <property type="term" value="F:tRNA binding"/>
    <property type="evidence" value="ECO:0007669"/>
    <property type="project" value="UniProtKB-UniRule"/>
</dbReference>
<evidence type="ECO:0000256" key="7">
    <source>
        <dbReference type="NCBIfam" id="TIGR00188"/>
    </source>
</evidence>
<keyword evidence="9" id="KW-1185">Reference proteome</keyword>
<evidence type="ECO:0000256" key="5">
    <source>
        <dbReference type="ARBA" id="ARBA00022884"/>
    </source>
</evidence>
<evidence type="ECO:0000256" key="4">
    <source>
        <dbReference type="ARBA" id="ARBA00022801"/>
    </source>
</evidence>
<comment type="catalytic activity">
    <reaction evidence="6">
        <text>Endonucleolytic cleavage of RNA, removing 5'-extranucleotides from tRNA precursor.</text>
        <dbReference type="EC" id="3.1.26.5"/>
    </reaction>
</comment>
<dbReference type="InterPro" id="IPR020568">
    <property type="entry name" value="Ribosomal_Su5_D2-typ_SF"/>
</dbReference>
<evidence type="ECO:0000256" key="6">
    <source>
        <dbReference type="HAMAP-Rule" id="MF_00227"/>
    </source>
</evidence>
<evidence type="ECO:0000313" key="9">
    <source>
        <dbReference type="Proteomes" id="UP000632766"/>
    </source>
</evidence>
<keyword evidence="5 6" id="KW-0694">RNA-binding</keyword>
<dbReference type="GO" id="GO:0001682">
    <property type="term" value="P:tRNA 5'-leader removal"/>
    <property type="evidence" value="ECO:0007669"/>
    <property type="project" value="UniProtKB-UniRule"/>
</dbReference>
<evidence type="ECO:0000313" key="8">
    <source>
        <dbReference type="EMBL" id="MBH8560741.1"/>
    </source>
</evidence>
<dbReference type="InterPro" id="IPR000100">
    <property type="entry name" value="RNase_P"/>
</dbReference>
<proteinExistence type="inferred from homology"/>
<keyword evidence="2 6" id="KW-0540">Nuclease</keyword>
<evidence type="ECO:0000256" key="1">
    <source>
        <dbReference type="ARBA" id="ARBA00022694"/>
    </source>
</evidence>
<dbReference type="Proteomes" id="UP000632766">
    <property type="component" value="Unassembled WGS sequence"/>
</dbReference>
<protein>
    <recommendedName>
        <fullName evidence="6 7">Ribonuclease P protein component</fullName>
        <shortName evidence="6">RNase P protein</shortName>
        <shortName evidence="6">RNaseP protein</shortName>
        <ecNumber evidence="6 7">3.1.26.5</ecNumber>
    </recommendedName>
    <alternativeName>
        <fullName evidence="6">Protein C5</fullName>
    </alternativeName>
</protein>
<name>A0A8J7HJR7_9NOST</name>
<comment type="similarity">
    <text evidence="6">Belongs to the RnpA family.</text>
</comment>
<dbReference type="InterPro" id="IPR014721">
    <property type="entry name" value="Ribsml_uS5_D2-typ_fold_subgr"/>
</dbReference>
<dbReference type="NCBIfam" id="TIGR00188">
    <property type="entry name" value="rnpA"/>
    <property type="match status" value="1"/>
</dbReference>
<keyword evidence="4 6" id="KW-0378">Hydrolase</keyword>
<dbReference type="Gene3D" id="3.30.230.10">
    <property type="match status" value="1"/>
</dbReference>
<dbReference type="EC" id="3.1.26.5" evidence="6 7"/>